<dbReference type="InParanoid" id="G4ZIW3"/>
<gene>
    <name evidence="2" type="ORF">PHYSODRAFT_428078</name>
</gene>
<name>G4ZIW3_PHYSP</name>
<dbReference type="Proteomes" id="UP000002640">
    <property type="component" value="Unassembled WGS sequence"/>
</dbReference>
<proteinExistence type="predicted"/>
<dbReference type="RefSeq" id="XP_009527826.1">
    <property type="nucleotide sequence ID" value="XM_009529531.1"/>
</dbReference>
<organism evidence="2 3">
    <name type="scientific">Phytophthora sojae (strain P6497)</name>
    <name type="common">Soybean stem and root rot agent</name>
    <name type="synonym">Phytophthora megasperma f. sp. glycines</name>
    <dbReference type="NCBI Taxonomy" id="1094619"/>
    <lineage>
        <taxon>Eukaryota</taxon>
        <taxon>Sar</taxon>
        <taxon>Stramenopiles</taxon>
        <taxon>Oomycota</taxon>
        <taxon>Peronosporomycetes</taxon>
        <taxon>Peronosporales</taxon>
        <taxon>Peronosporaceae</taxon>
        <taxon>Phytophthora</taxon>
    </lineage>
</organism>
<evidence type="ECO:0000313" key="3">
    <source>
        <dbReference type="Proteomes" id="UP000002640"/>
    </source>
</evidence>
<dbReference type="KEGG" id="psoj:PHYSODRAFT_428078"/>
<evidence type="ECO:0000313" key="2">
    <source>
        <dbReference type="EMBL" id="EGZ18768.1"/>
    </source>
</evidence>
<feature type="region of interest" description="Disordered" evidence="1">
    <location>
        <begin position="54"/>
        <end position="76"/>
    </location>
</feature>
<dbReference type="EMBL" id="JH159154">
    <property type="protein sequence ID" value="EGZ18768.1"/>
    <property type="molecule type" value="Genomic_DNA"/>
</dbReference>
<evidence type="ECO:0008006" key="4">
    <source>
        <dbReference type="Google" id="ProtNLM"/>
    </source>
</evidence>
<dbReference type="SMR" id="G4ZIW3"/>
<protein>
    <recommendedName>
        <fullName evidence="4">BZIP domain-containing protein</fullName>
    </recommendedName>
</protein>
<reference evidence="2 3" key="1">
    <citation type="journal article" date="2006" name="Science">
        <title>Phytophthora genome sequences uncover evolutionary origins and mechanisms of pathogenesis.</title>
        <authorList>
            <person name="Tyler B.M."/>
            <person name="Tripathy S."/>
            <person name="Zhang X."/>
            <person name="Dehal P."/>
            <person name="Jiang R.H."/>
            <person name="Aerts A."/>
            <person name="Arredondo F.D."/>
            <person name="Baxter L."/>
            <person name="Bensasson D."/>
            <person name="Beynon J.L."/>
            <person name="Chapman J."/>
            <person name="Damasceno C.M."/>
            <person name="Dorrance A.E."/>
            <person name="Dou D."/>
            <person name="Dickerman A.W."/>
            <person name="Dubchak I.L."/>
            <person name="Garbelotto M."/>
            <person name="Gijzen M."/>
            <person name="Gordon S.G."/>
            <person name="Govers F."/>
            <person name="Grunwald N.J."/>
            <person name="Huang W."/>
            <person name="Ivors K.L."/>
            <person name="Jones R.W."/>
            <person name="Kamoun S."/>
            <person name="Krampis K."/>
            <person name="Lamour K.H."/>
            <person name="Lee M.K."/>
            <person name="McDonald W.H."/>
            <person name="Medina M."/>
            <person name="Meijer H.J."/>
            <person name="Nordberg E.K."/>
            <person name="Maclean D.J."/>
            <person name="Ospina-Giraldo M.D."/>
            <person name="Morris P.F."/>
            <person name="Phuntumart V."/>
            <person name="Putnam N.H."/>
            <person name="Rash S."/>
            <person name="Rose J.K."/>
            <person name="Sakihama Y."/>
            <person name="Salamov A.A."/>
            <person name="Savidor A."/>
            <person name="Scheuring C.F."/>
            <person name="Smith B.M."/>
            <person name="Sobral B.W."/>
            <person name="Terry A."/>
            <person name="Torto-Alalibo T.A."/>
            <person name="Win J."/>
            <person name="Xu Z."/>
            <person name="Zhang H."/>
            <person name="Grigoriev I.V."/>
            <person name="Rokhsar D.S."/>
            <person name="Boore J.L."/>
        </authorList>
    </citation>
    <scope>NUCLEOTIDE SEQUENCE [LARGE SCALE GENOMIC DNA]</scope>
    <source>
        <strain evidence="2 3">P6497</strain>
    </source>
</reference>
<evidence type="ECO:0000256" key="1">
    <source>
        <dbReference type="SAM" id="MobiDB-lite"/>
    </source>
</evidence>
<accession>G4ZIW3</accession>
<dbReference type="AlphaFoldDB" id="G4ZIW3"/>
<feature type="non-terminal residue" evidence="2">
    <location>
        <position position="109"/>
    </location>
</feature>
<keyword evidence="3" id="KW-1185">Reference proteome</keyword>
<sequence>MNHNGGGGAGTSVTCWVRSGGAFGQQTQLQFQNEPLFDAEVKIEDLEKEKQRQLAEAKAARRRQRHKEVVARSRLRHKETAAAIQQQELELGRKLHELLEQTGHSVTQG</sequence>
<dbReference type="OMA" id="CWVRSGG"/>
<dbReference type="GeneID" id="20652274"/>